<evidence type="ECO:0008006" key="7">
    <source>
        <dbReference type="Google" id="ProtNLM"/>
    </source>
</evidence>
<dbReference type="InterPro" id="IPR036875">
    <property type="entry name" value="Znf_CCHC_sf"/>
</dbReference>
<dbReference type="GO" id="GO:0008270">
    <property type="term" value="F:zinc ion binding"/>
    <property type="evidence" value="ECO:0007669"/>
    <property type="project" value="UniProtKB-KW"/>
</dbReference>
<dbReference type="Gene3D" id="2.20.70.10">
    <property type="match status" value="1"/>
</dbReference>
<feature type="region of interest" description="Disordered" evidence="2">
    <location>
        <begin position="106"/>
        <end position="148"/>
    </location>
</feature>
<accession>A0AAW1QFW5</accession>
<sequence length="179" mass="19940">MDMHHKLRRDPNWHPSGCNICGQVGHQAANCTNGTINWKQIYGEESFVLRAPLYPSDYDRLAKAKQVDYKDLEKRAREYAKMRATAAGINYDDMTRRAQEMLTANEAAAGAKRPREGENGAAGAVEDSAAKTAPAAAKPEEPLPAGWAVAKDAQGRSYFWHTKTKKVQWERPTPETPIE</sequence>
<dbReference type="SUPFAM" id="SSF57756">
    <property type="entry name" value="Retrovirus zinc finger-like domains"/>
    <property type="match status" value="1"/>
</dbReference>
<evidence type="ECO:0000259" key="3">
    <source>
        <dbReference type="PROSITE" id="PS50020"/>
    </source>
</evidence>
<reference evidence="5 6" key="1">
    <citation type="journal article" date="2024" name="Nat. Commun.">
        <title>Phylogenomics reveals the evolutionary origins of lichenization in chlorophyte algae.</title>
        <authorList>
            <person name="Puginier C."/>
            <person name="Libourel C."/>
            <person name="Otte J."/>
            <person name="Skaloud P."/>
            <person name="Haon M."/>
            <person name="Grisel S."/>
            <person name="Petersen M."/>
            <person name="Berrin J.G."/>
            <person name="Delaux P.M."/>
            <person name="Dal Grande F."/>
            <person name="Keller J."/>
        </authorList>
    </citation>
    <scope>NUCLEOTIDE SEQUENCE [LARGE SCALE GENOMIC DNA]</scope>
    <source>
        <strain evidence="5 6">SAG 2043</strain>
    </source>
</reference>
<dbReference type="InterPro" id="IPR036020">
    <property type="entry name" value="WW_dom_sf"/>
</dbReference>
<dbReference type="SMART" id="SM00456">
    <property type="entry name" value="WW"/>
    <property type="match status" value="1"/>
</dbReference>
<feature type="domain" description="WW" evidence="3">
    <location>
        <begin position="141"/>
        <end position="174"/>
    </location>
</feature>
<name>A0AAW1QFW5_9CHLO</name>
<organism evidence="5 6">
    <name type="scientific">[Myrmecia] bisecta</name>
    <dbReference type="NCBI Taxonomy" id="41462"/>
    <lineage>
        <taxon>Eukaryota</taxon>
        <taxon>Viridiplantae</taxon>
        <taxon>Chlorophyta</taxon>
        <taxon>core chlorophytes</taxon>
        <taxon>Trebouxiophyceae</taxon>
        <taxon>Trebouxiales</taxon>
        <taxon>Trebouxiaceae</taxon>
        <taxon>Myrmecia</taxon>
    </lineage>
</organism>
<evidence type="ECO:0000313" key="5">
    <source>
        <dbReference type="EMBL" id="KAK9820335.1"/>
    </source>
</evidence>
<dbReference type="Proteomes" id="UP001489004">
    <property type="component" value="Unassembled WGS sequence"/>
</dbReference>
<dbReference type="SMART" id="SM00343">
    <property type="entry name" value="ZnF_C2HC"/>
    <property type="match status" value="1"/>
</dbReference>
<proteinExistence type="predicted"/>
<dbReference type="AlphaFoldDB" id="A0AAW1QFW5"/>
<dbReference type="Pfam" id="PF00098">
    <property type="entry name" value="zf-CCHC"/>
    <property type="match status" value="1"/>
</dbReference>
<keyword evidence="6" id="KW-1185">Reference proteome</keyword>
<dbReference type="InterPro" id="IPR001878">
    <property type="entry name" value="Znf_CCHC"/>
</dbReference>
<keyword evidence="1" id="KW-0863">Zinc-finger</keyword>
<dbReference type="Pfam" id="PF00397">
    <property type="entry name" value="WW"/>
    <property type="match status" value="1"/>
</dbReference>
<dbReference type="InterPro" id="IPR001202">
    <property type="entry name" value="WW_dom"/>
</dbReference>
<keyword evidence="1" id="KW-0862">Zinc</keyword>
<keyword evidence="1" id="KW-0479">Metal-binding</keyword>
<feature type="domain" description="CCHC-type" evidence="4">
    <location>
        <begin position="18"/>
        <end position="33"/>
    </location>
</feature>
<dbReference type="PROSITE" id="PS50158">
    <property type="entry name" value="ZF_CCHC"/>
    <property type="match status" value="1"/>
</dbReference>
<comment type="caution">
    <text evidence="5">The sequence shown here is derived from an EMBL/GenBank/DDBJ whole genome shotgun (WGS) entry which is preliminary data.</text>
</comment>
<dbReference type="CDD" id="cd00201">
    <property type="entry name" value="WW"/>
    <property type="match status" value="1"/>
</dbReference>
<dbReference type="SUPFAM" id="SSF51045">
    <property type="entry name" value="WW domain"/>
    <property type="match status" value="1"/>
</dbReference>
<protein>
    <recommendedName>
        <fullName evidence="7">WW domain-containing protein</fullName>
    </recommendedName>
</protein>
<dbReference type="PROSITE" id="PS50020">
    <property type="entry name" value="WW_DOMAIN_2"/>
    <property type="match status" value="1"/>
</dbReference>
<evidence type="ECO:0000256" key="1">
    <source>
        <dbReference type="PROSITE-ProRule" id="PRU00047"/>
    </source>
</evidence>
<dbReference type="GO" id="GO:0003676">
    <property type="term" value="F:nucleic acid binding"/>
    <property type="evidence" value="ECO:0007669"/>
    <property type="project" value="InterPro"/>
</dbReference>
<evidence type="ECO:0000313" key="6">
    <source>
        <dbReference type="Proteomes" id="UP001489004"/>
    </source>
</evidence>
<dbReference type="EMBL" id="JALJOR010000003">
    <property type="protein sequence ID" value="KAK9820335.1"/>
    <property type="molecule type" value="Genomic_DNA"/>
</dbReference>
<evidence type="ECO:0000256" key="2">
    <source>
        <dbReference type="SAM" id="MobiDB-lite"/>
    </source>
</evidence>
<gene>
    <name evidence="5" type="ORF">WJX72_009134</name>
</gene>
<evidence type="ECO:0000259" key="4">
    <source>
        <dbReference type="PROSITE" id="PS50158"/>
    </source>
</evidence>